<evidence type="ECO:0000313" key="2">
    <source>
        <dbReference type="EMBL" id="OZC02218.1"/>
    </source>
</evidence>
<proteinExistence type="predicted"/>
<comment type="caution">
    <text evidence="2">The sequence shown here is derived from an EMBL/GenBank/DDBJ whole genome shotgun (WGS) entry which is preliminary data.</text>
</comment>
<dbReference type="EMBL" id="MQWB01000001">
    <property type="protein sequence ID" value="OZC02218.1"/>
    <property type="molecule type" value="Genomic_DNA"/>
</dbReference>
<name>A0A259TXD7_9BACT</name>
<evidence type="ECO:0000313" key="3">
    <source>
        <dbReference type="Proteomes" id="UP000216446"/>
    </source>
</evidence>
<dbReference type="RefSeq" id="WP_094546240.1">
    <property type="nucleotide sequence ID" value="NZ_MQWB01000001.1"/>
</dbReference>
<evidence type="ECO:0000256" key="1">
    <source>
        <dbReference type="SAM" id="MobiDB-lite"/>
    </source>
</evidence>
<dbReference type="AlphaFoldDB" id="A0A259TXD7"/>
<feature type="region of interest" description="Disordered" evidence="1">
    <location>
        <begin position="32"/>
        <end position="51"/>
    </location>
</feature>
<reference evidence="2 3" key="1">
    <citation type="submission" date="2016-11" db="EMBL/GenBank/DDBJ databases">
        <title>Study of marine rhodopsin-containing bacteria.</title>
        <authorList>
            <person name="Yoshizawa S."/>
            <person name="Kumagai Y."/>
            <person name="Kogure K."/>
        </authorList>
    </citation>
    <scope>NUCLEOTIDE SEQUENCE [LARGE SCALE GENOMIC DNA]</scope>
    <source>
        <strain evidence="2 3">SG-29</strain>
    </source>
</reference>
<sequence length="97" mass="10812">MGYAWGSFHKHPDYRRTRRRSAVATEQLQAALREETGDERPLAPEASAEARAARERYLGRRRSRQRSGRLGEALTSLGLVLLVVAVVLGAIAKLGWI</sequence>
<dbReference type="Proteomes" id="UP000216446">
    <property type="component" value="Unassembled WGS sequence"/>
</dbReference>
<accession>A0A259TXD7</accession>
<keyword evidence="3" id="KW-1185">Reference proteome</keyword>
<gene>
    <name evidence="2" type="ORF">BSZ36_03980</name>
</gene>
<protein>
    <submittedName>
        <fullName evidence="2">Uncharacterized protein</fullName>
    </submittedName>
</protein>
<organism evidence="2 3">
    <name type="scientific">Rubricoccus marinus</name>
    <dbReference type="NCBI Taxonomy" id="716817"/>
    <lineage>
        <taxon>Bacteria</taxon>
        <taxon>Pseudomonadati</taxon>
        <taxon>Rhodothermota</taxon>
        <taxon>Rhodothermia</taxon>
        <taxon>Rhodothermales</taxon>
        <taxon>Rubricoccaceae</taxon>
        <taxon>Rubricoccus</taxon>
    </lineage>
</organism>
<feature type="compositionally biased region" description="Basic and acidic residues" evidence="1">
    <location>
        <begin position="32"/>
        <end position="42"/>
    </location>
</feature>
<dbReference type="InParanoid" id="A0A259TXD7"/>